<evidence type="ECO:0000313" key="3">
    <source>
        <dbReference type="EMBL" id="SFI55802.1"/>
    </source>
</evidence>
<dbReference type="InterPro" id="IPR015943">
    <property type="entry name" value="WD40/YVTN_repeat-like_dom_sf"/>
</dbReference>
<proteinExistence type="predicted"/>
<accession>A0A1I3J6A3</accession>
<reference evidence="3 4" key="1">
    <citation type="submission" date="2016-10" db="EMBL/GenBank/DDBJ databases">
        <authorList>
            <person name="de Groot N.N."/>
        </authorList>
    </citation>
    <scope>NUCLEOTIDE SEQUENCE [LARGE SCALE GENOMIC DNA]</scope>
    <source>
        <strain evidence="3 4">CGMCC 1.11156</strain>
    </source>
</reference>
<name>A0A1I3J6A3_9ACTN</name>
<feature type="region of interest" description="Disordered" evidence="1">
    <location>
        <begin position="56"/>
        <end position="81"/>
    </location>
</feature>
<dbReference type="OrthoDB" id="5241253at2"/>
<keyword evidence="2" id="KW-0812">Transmembrane</keyword>
<organism evidence="3 4">
    <name type="scientific">Nocardioides psychrotolerans</name>
    <dbReference type="NCBI Taxonomy" id="1005945"/>
    <lineage>
        <taxon>Bacteria</taxon>
        <taxon>Bacillati</taxon>
        <taxon>Actinomycetota</taxon>
        <taxon>Actinomycetes</taxon>
        <taxon>Propionibacteriales</taxon>
        <taxon>Nocardioidaceae</taxon>
        <taxon>Nocardioides</taxon>
    </lineage>
</organism>
<keyword evidence="2" id="KW-1133">Transmembrane helix</keyword>
<evidence type="ECO:0000256" key="2">
    <source>
        <dbReference type="SAM" id="Phobius"/>
    </source>
</evidence>
<dbReference type="STRING" id="1005945.SAMN05216561_11029"/>
<dbReference type="AlphaFoldDB" id="A0A1I3J6A3"/>
<dbReference type="Gene3D" id="2.130.10.10">
    <property type="entry name" value="YVTN repeat-like/Quinoprotein amine dehydrogenase"/>
    <property type="match status" value="1"/>
</dbReference>
<dbReference type="SUPFAM" id="SSF101908">
    <property type="entry name" value="Putative isomerase YbhE"/>
    <property type="match status" value="1"/>
</dbReference>
<dbReference type="Proteomes" id="UP000198649">
    <property type="component" value="Unassembled WGS sequence"/>
</dbReference>
<keyword evidence="4" id="KW-1185">Reference proteome</keyword>
<keyword evidence="2" id="KW-0472">Membrane</keyword>
<dbReference type="InterPro" id="IPR011659">
    <property type="entry name" value="WD40"/>
</dbReference>
<feature type="transmembrane region" description="Helical" evidence="2">
    <location>
        <begin position="22"/>
        <end position="42"/>
    </location>
</feature>
<gene>
    <name evidence="3" type="ORF">SAMN05216561_11029</name>
</gene>
<sequence length="494" mass="53308">MVTTDTAAAPATPARATAVRRLLVAGVSLAACFSGLSVAGLLSAESSPFPPAVPEATCGPGARPETDIQGRVPTRDYDSGRVRRGYQCNTRQVSHEGATGGFKVLRYTDRTGRTCAYYDSTRLFPLDAPFQVQSGFGVVVLDMSDPSRPRRTATLTSPAMLSPHESLLINDRRGLMGAVLGNASTNAGILDLYDVRTDCRRPRLLSSTPAAVLGHESGWSPDGRTFYASSTVGQTLVAIDVTDPLLPRPVFTQLGVNYHGMRLSPDGRTMYAANIGNDVSDGTFPGQGLRVIDVSEIQDRVPNPSVTVLSDLVWREASIPQVSQPFRRGKRSYLLQVDEFANFGLTDFAGAEVGAARIIDVTDPRRPLVVSNLRLAVHQPAGRRKAFNDPGASSPVGGYAGHYCSAPYRQDPKVVACSMIGSGLRIFDIRDLKHPRELGYFNRPVQSAIPIKTGANALSQPAWDVKRRSVWYTDGNSGFYVVKLTNGTGRLLQR</sequence>
<evidence type="ECO:0000313" key="4">
    <source>
        <dbReference type="Proteomes" id="UP000198649"/>
    </source>
</evidence>
<feature type="compositionally biased region" description="Basic and acidic residues" evidence="1">
    <location>
        <begin position="64"/>
        <end position="81"/>
    </location>
</feature>
<protein>
    <submittedName>
        <fullName evidence="3">WD40-like Beta Propeller Repeat</fullName>
    </submittedName>
</protein>
<evidence type="ECO:0000256" key="1">
    <source>
        <dbReference type="SAM" id="MobiDB-lite"/>
    </source>
</evidence>
<dbReference type="Pfam" id="PF07676">
    <property type="entry name" value="PD40"/>
    <property type="match status" value="1"/>
</dbReference>
<dbReference type="EMBL" id="FOQG01000010">
    <property type="protein sequence ID" value="SFI55802.1"/>
    <property type="molecule type" value="Genomic_DNA"/>
</dbReference>